<name>A0AAV4XXM2_CAEEX</name>
<evidence type="ECO:0000313" key="1">
    <source>
        <dbReference type="EMBL" id="GIY99512.1"/>
    </source>
</evidence>
<protein>
    <submittedName>
        <fullName evidence="1">Uncharacterized protein</fullName>
    </submittedName>
</protein>
<comment type="caution">
    <text evidence="1">The sequence shown here is derived from an EMBL/GenBank/DDBJ whole genome shotgun (WGS) entry which is preliminary data.</text>
</comment>
<proteinExistence type="predicted"/>
<dbReference type="EMBL" id="BPLR01001055">
    <property type="protein sequence ID" value="GIY99512.1"/>
    <property type="molecule type" value="Genomic_DNA"/>
</dbReference>
<dbReference type="AlphaFoldDB" id="A0AAV4XXM2"/>
<organism evidence="1 2">
    <name type="scientific">Caerostris extrusa</name>
    <name type="common">Bark spider</name>
    <name type="synonym">Caerostris bankana</name>
    <dbReference type="NCBI Taxonomy" id="172846"/>
    <lineage>
        <taxon>Eukaryota</taxon>
        <taxon>Metazoa</taxon>
        <taxon>Ecdysozoa</taxon>
        <taxon>Arthropoda</taxon>
        <taxon>Chelicerata</taxon>
        <taxon>Arachnida</taxon>
        <taxon>Araneae</taxon>
        <taxon>Araneomorphae</taxon>
        <taxon>Entelegynae</taxon>
        <taxon>Araneoidea</taxon>
        <taxon>Araneidae</taxon>
        <taxon>Caerostris</taxon>
    </lineage>
</organism>
<sequence>MNSELCLCAGETGSEPDYKHIPHTSWQACFPFKLSYPDGSMEVRLLVPQPQQPGDREGDEKGFHECCVIDEHVHFQWWRGRPSLRDTERNISK</sequence>
<dbReference type="Proteomes" id="UP001054945">
    <property type="component" value="Unassembled WGS sequence"/>
</dbReference>
<reference evidence="1 2" key="1">
    <citation type="submission" date="2021-06" db="EMBL/GenBank/DDBJ databases">
        <title>Caerostris extrusa draft genome.</title>
        <authorList>
            <person name="Kono N."/>
            <person name="Arakawa K."/>
        </authorList>
    </citation>
    <scope>NUCLEOTIDE SEQUENCE [LARGE SCALE GENOMIC DNA]</scope>
</reference>
<evidence type="ECO:0000313" key="2">
    <source>
        <dbReference type="Proteomes" id="UP001054945"/>
    </source>
</evidence>
<keyword evidence="2" id="KW-1185">Reference proteome</keyword>
<accession>A0AAV4XXM2</accession>
<gene>
    <name evidence="1" type="ORF">CEXT_758311</name>
</gene>